<dbReference type="Proteomes" id="UP000784294">
    <property type="component" value="Unassembled WGS sequence"/>
</dbReference>
<feature type="region of interest" description="Disordered" evidence="1">
    <location>
        <begin position="211"/>
        <end position="417"/>
    </location>
</feature>
<comment type="caution">
    <text evidence="2">The sequence shown here is derived from an EMBL/GenBank/DDBJ whole genome shotgun (WGS) entry which is preliminary data.</text>
</comment>
<evidence type="ECO:0000313" key="2">
    <source>
        <dbReference type="EMBL" id="VEL15786.1"/>
    </source>
</evidence>
<feature type="compositionally biased region" description="Basic and acidic residues" evidence="1">
    <location>
        <begin position="359"/>
        <end position="370"/>
    </location>
</feature>
<evidence type="ECO:0000256" key="1">
    <source>
        <dbReference type="SAM" id="MobiDB-lite"/>
    </source>
</evidence>
<gene>
    <name evidence="2" type="ORF">PXEA_LOCUS9226</name>
</gene>
<accession>A0A448WN03</accession>
<keyword evidence="3" id="KW-1185">Reference proteome</keyword>
<feature type="compositionally biased region" description="Basic residues" evidence="1">
    <location>
        <begin position="262"/>
        <end position="273"/>
    </location>
</feature>
<dbReference type="EMBL" id="CAAALY010025919">
    <property type="protein sequence ID" value="VEL15786.1"/>
    <property type="molecule type" value="Genomic_DNA"/>
</dbReference>
<evidence type="ECO:0000313" key="3">
    <source>
        <dbReference type="Proteomes" id="UP000784294"/>
    </source>
</evidence>
<feature type="region of interest" description="Disordered" evidence="1">
    <location>
        <begin position="491"/>
        <end position="537"/>
    </location>
</feature>
<feature type="compositionally biased region" description="Low complexity" evidence="1">
    <location>
        <begin position="285"/>
        <end position="302"/>
    </location>
</feature>
<proteinExistence type="predicted"/>
<feature type="compositionally biased region" description="Polar residues" evidence="1">
    <location>
        <begin position="230"/>
        <end position="243"/>
    </location>
</feature>
<reference evidence="2" key="1">
    <citation type="submission" date="2018-11" db="EMBL/GenBank/DDBJ databases">
        <authorList>
            <consortium name="Pathogen Informatics"/>
        </authorList>
    </citation>
    <scope>NUCLEOTIDE SEQUENCE</scope>
</reference>
<feature type="compositionally biased region" description="Pro residues" evidence="1">
    <location>
        <begin position="1"/>
        <end position="10"/>
    </location>
</feature>
<protein>
    <submittedName>
        <fullName evidence="2">Uncharacterized protein</fullName>
    </submittedName>
</protein>
<feature type="compositionally biased region" description="Pro residues" evidence="1">
    <location>
        <begin position="214"/>
        <end position="227"/>
    </location>
</feature>
<name>A0A448WN03_9PLAT</name>
<feature type="region of interest" description="Disordered" evidence="1">
    <location>
        <begin position="1"/>
        <end position="20"/>
    </location>
</feature>
<dbReference type="AlphaFoldDB" id="A0A448WN03"/>
<sequence>MSSPPLPPAPNVQVGNNPVVDGNIATTSSEMAELTYRVSGLVELLQKMTMRVASLERQLIAAQASPEHTLLATPADTGSESCLSLDRLHARELDVGSQLHSTQLSTCRRMPPTAQPPTLCVTTAIEADAALPGLLRAPWPVVKAPELEASLTLPPALGYTRARTGANAIAIANADVNDHNSQIQQTLFSLLGPMARRLGSSELHLLAGLRRPQSPAPAPDAPLPHPRTPQSTSMNVAASNSASGRGRGPSQFADPPPLGHARPARPHSCKFSKRQASSRPRRQPTATATAAMESTTTATRSTPHGGVGSTSFNSVSSCSSSSSSSSSSSCSSSARPSCPSSRPVTYTTSLRPKLQPPALHDETGMRRSRLDIGPGHLHHRDSTAPPQTDVQDPSPAASQPPQPTGRQVCEDSIPRTPVDGRVVDSRSLLHRLNWRIPRGLEVVTGLGPTIDDAGWRCRQANSVWPPHDARFGRGNDPVLPRLTSLAPSASADAELGAKTTAAVRGGPMERERGSDIDWQDWASASRSSGPNPLATRH</sequence>
<feature type="compositionally biased region" description="Low complexity" evidence="1">
    <location>
        <begin position="309"/>
        <end position="341"/>
    </location>
</feature>
<organism evidence="2 3">
    <name type="scientific">Protopolystoma xenopodis</name>
    <dbReference type="NCBI Taxonomy" id="117903"/>
    <lineage>
        <taxon>Eukaryota</taxon>
        <taxon>Metazoa</taxon>
        <taxon>Spiralia</taxon>
        <taxon>Lophotrochozoa</taxon>
        <taxon>Platyhelminthes</taxon>
        <taxon>Monogenea</taxon>
        <taxon>Polyopisthocotylea</taxon>
        <taxon>Polystomatidea</taxon>
        <taxon>Polystomatidae</taxon>
        <taxon>Protopolystoma</taxon>
    </lineage>
</organism>